<gene>
    <name evidence="1" type="ORF">C1752_05109</name>
</gene>
<evidence type="ECO:0000313" key="1">
    <source>
        <dbReference type="EMBL" id="PZD71680.1"/>
    </source>
</evidence>
<dbReference type="EMBL" id="PQWO01000015">
    <property type="protein sequence ID" value="PZD71680.1"/>
    <property type="molecule type" value="Genomic_DNA"/>
</dbReference>
<accession>A0A2W1JCG6</accession>
<comment type="caution">
    <text evidence="1">The sequence shown here is derived from an EMBL/GenBank/DDBJ whole genome shotgun (WGS) entry which is preliminary data.</text>
</comment>
<dbReference type="AlphaFoldDB" id="A0A2W1JCG6"/>
<dbReference type="OrthoDB" id="583277at2"/>
<keyword evidence="2" id="KW-1185">Reference proteome</keyword>
<evidence type="ECO:0000313" key="2">
    <source>
        <dbReference type="Proteomes" id="UP000248857"/>
    </source>
</evidence>
<protein>
    <submittedName>
        <fullName evidence="1">Uncharacterized protein</fullName>
    </submittedName>
</protein>
<name>A0A2W1JCG6_9CYAN</name>
<dbReference type="Proteomes" id="UP000248857">
    <property type="component" value="Unassembled WGS sequence"/>
</dbReference>
<organism evidence="1 2">
    <name type="scientific">Acaryochloris thomasi RCC1774</name>
    <dbReference type="NCBI Taxonomy" id="1764569"/>
    <lineage>
        <taxon>Bacteria</taxon>
        <taxon>Bacillati</taxon>
        <taxon>Cyanobacteriota</taxon>
        <taxon>Cyanophyceae</taxon>
        <taxon>Acaryochloridales</taxon>
        <taxon>Acaryochloridaceae</taxon>
        <taxon>Acaryochloris</taxon>
        <taxon>Acaryochloris thomasi</taxon>
    </lineage>
</organism>
<dbReference type="PROSITE" id="PS51257">
    <property type="entry name" value="PROKAR_LIPOPROTEIN"/>
    <property type="match status" value="1"/>
</dbReference>
<reference evidence="1 2" key="1">
    <citation type="journal article" date="2018" name="Sci. Rep.">
        <title>A novel species of the marine cyanobacterium Acaryochloris with a unique pigment content and lifestyle.</title>
        <authorList>
            <person name="Partensky F."/>
            <person name="Six C."/>
            <person name="Ratin M."/>
            <person name="Garczarek L."/>
            <person name="Vaulot D."/>
            <person name="Probert I."/>
            <person name="Calteau A."/>
            <person name="Gourvil P."/>
            <person name="Marie D."/>
            <person name="Grebert T."/>
            <person name="Bouchier C."/>
            <person name="Le Panse S."/>
            <person name="Gachenot M."/>
            <person name="Rodriguez F."/>
            <person name="Garrido J.L."/>
        </authorList>
    </citation>
    <scope>NUCLEOTIDE SEQUENCE [LARGE SCALE GENOMIC DNA]</scope>
    <source>
        <strain evidence="1 2">RCC1774</strain>
    </source>
</reference>
<sequence length="174" mass="19413">MMTVFPRRPLLWIPSVAASVCLGSFVLGQAALGCRVSRVAQDVLQLEGQEYVELPTGLCPGYSDALLGKTQAVEYGGVICDRNEASYLLLQRLVGYTPEKKAIWKVVQIRTLARLNNDQQSISATCRHTRKRKQPVFAVMKDQTNQVLQAWAVDLERETIRPTQPHLVDCSDSL</sequence>
<proteinExistence type="predicted"/>